<feature type="repeat" description="ANK" evidence="3">
    <location>
        <begin position="570"/>
        <end position="602"/>
    </location>
</feature>
<feature type="repeat" description="ANK" evidence="3">
    <location>
        <begin position="471"/>
        <end position="503"/>
    </location>
</feature>
<evidence type="ECO:0000313" key="5">
    <source>
        <dbReference type="Proteomes" id="UP001152087"/>
    </source>
</evidence>
<name>A0A9W8R1G7_9HYPO</name>
<dbReference type="SUPFAM" id="SSF48403">
    <property type="entry name" value="Ankyrin repeat"/>
    <property type="match status" value="2"/>
</dbReference>
<feature type="repeat" description="ANK" evidence="3">
    <location>
        <begin position="504"/>
        <end position="536"/>
    </location>
</feature>
<dbReference type="AlphaFoldDB" id="A0A9W8R1G7"/>
<dbReference type="EMBL" id="JAOQAV010000033">
    <property type="protein sequence ID" value="KAJ4182744.1"/>
    <property type="molecule type" value="Genomic_DNA"/>
</dbReference>
<dbReference type="GO" id="GO:0010564">
    <property type="term" value="P:regulation of cell cycle process"/>
    <property type="evidence" value="ECO:0007669"/>
    <property type="project" value="TreeGrafter"/>
</dbReference>
<evidence type="ECO:0000256" key="3">
    <source>
        <dbReference type="PROSITE-ProRule" id="PRU00023"/>
    </source>
</evidence>
<feature type="repeat" description="ANK" evidence="3">
    <location>
        <begin position="302"/>
        <end position="334"/>
    </location>
</feature>
<reference evidence="4" key="1">
    <citation type="submission" date="2022-09" db="EMBL/GenBank/DDBJ databases">
        <title>Fusarium specimens isolated from Avocado Roots.</title>
        <authorList>
            <person name="Stajich J."/>
            <person name="Roper C."/>
            <person name="Heimlech-Rivalta G."/>
        </authorList>
    </citation>
    <scope>NUCLEOTIDE SEQUENCE</scope>
    <source>
        <strain evidence="4">A02</strain>
    </source>
</reference>
<dbReference type="InterPro" id="IPR036770">
    <property type="entry name" value="Ankyrin_rpt-contain_sf"/>
</dbReference>
<dbReference type="Pfam" id="PF12796">
    <property type="entry name" value="Ank_2"/>
    <property type="match status" value="5"/>
</dbReference>
<feature type="repeat" description="ANK" evidence="3">
    <location>
        <begin position="639"/>
        <end position="671"/>
    </location>
</feature>
<dbReference type="PROSITE" id="PS50088">
    <property type="entry name" value="ANK_REPEAT"/>
    <property type="match status" value="9"/>
</dbReference>
<evidence type="ECO:0000256" key="1">
    <source>
        <dbReference type="ARBA" id="ARBA00022737"/>
    </source>
</evidence>
<dbReference type="Gene3D" id="1.25.40.20">
    <property type="entry name" value="Ankyrin repeat-containing domain"/>
    <property type="match status" value="3"/>
</dbReference>
<dbReference type="PROSITE" id="PS50297">
    <property type="entry name" value="ANK_REP_REGION"/>
    <property type="match status" value="5"/>
</dbReference>
<dbReference type="PANTHER" id="PTHR24198:SF165">
    <property type="entry name" value="ANKYRIN REPEAT-CONTAINING PROTEIN-RELATED"/>
    <property type="match status" value="1"/>
</dbReference>
<keyword evidence="2 3" id="KW-0040">ANK repeat</keyword>
<dbReference type="SMART" id="SM00248">
    <property type="entry name" value="ANK"/>
    <property type="match status" value="16"/>
</dbReference>
<organism evidence="4 5">
    <name type="scientific">Fusarium falciforme</name>
    <dbReference type="NCBI Taxonomy" id="195108"/>
    <lineage>
        <taxon>Eukaryota</taxon>
        <taxon>Fungi</taxon>
        <taxon>Dikarya</taxon>
        <taxon>Ascomycota</taxon>
        <taxon>Pezizomycotina</taxon>
        <taxon>Sordariomycetes</taxon>
        <taxon>Hypocreomycetidae</taxon>
        <taxon>Hypocreales</taxon>
        <taxon>Nectriaceae</taxon>
        <taxon>Fusarium</taxon>
        <taxon>Fusarium solani species complex</taxon>
    </lineage>
</organism>
<evidence type="ECO:0000256" key="2">
    <source>
        <dbReference type="ARBA" id="ARBA00023043"/>
    </source>
</evidence>
<feature type="repeat" description="ANK" evidence="3">
    <location>
        <begin position="266"/>
        <end position="301"/>
    </location>
</feature>
<evidence type="ECO:0000313" key="4">
    <source>
        <dbReference type="EMBL" id="KAJ4182744.1"/>
    </source>
</evidence>
<feature type="repeat" description="ANK" evidence="3">
    <location>
        <begin position="438"/>
        <end position="470"/>
    </location>
</feature>
<keyword evidence="5" id="KW-1185">Reference proteome</keyword>
<keyword evidence="1" id="KW-0677">Repeat</keyword>
<feature type="repeat" description="ANK" evidence="3">
    <location>
        <begin position="672"/>
        <end position="704"/>
    </location>
</feature>
<dbReference type="GO" id="GO:0005737">
    <property type="term" value="C:cytoplasm"/>
    <property type="evidence" value="ECO:0007669"/>
    <property type="project" value="TreeGrafter"/>
</dbReference>
<dbReference type="Proteomes" id="UP001152087">
    <property type="component" value="Unassembled WGS sequence"/>
</dbReference>
<dbReference type="PANTHER" id="PTHR24198">
    <property type="entry name" value="ANKYRIN REPEAT AND PROTEIN KINASE DOMAIN-CONTAINING PROTEIN"/>
    <property type="match status" value="1"/>
</dbReference>
<gene>
    <name evidence="4" type="ORF">NW755_010241</name>
</gene>
<feature type="repeat" description="ANK" evidence="3">
    <location>
        <begin position="233"/>
        <end position="265"/>
    </location>
</feature>
<evidence type="ECO:0008006" key="6">
    <source>
        <dbReference type="Google" id="ProtNLM"/>
    </source>
</evidence>
<accession>A0A9W8R1G7</accession>
<protein>
    <recommendedName>
        <fullName evidence="6">Ankyrin repeat protein</fullName>
    </recommendedName>
</protein>
<dbReference type="InterPro" id="IPR002110">
    <property type="entry name" value="Ankyrin_rpt"/>
</dbReference>
<comment type="caution">
    <text evidence="4">The sequence shown here is derived from an EMBL/GenBank/DDBJ whole genome shotgun (WGS) entry which is preliminary data.</text>
</comment>
<sequence>MRCGTLKSIEDALDQLPEDLDEAFEGAINQIKNRHGFKRDLARHVLTWVVHAKDDLTVKQIEDSFAFHQSNGDSWQDSLPRKHSPVSVCAGLVVEDLDKGTLRLVHESVKRRLEGGPIIYKNADVEIAKTCLSCLLAKDSGASFDTPLLEYASVHWTHHLPDGQTVDPQMETRIRDFFLSTTKLVRAFKVIPDVPSRKLDGMTGLHAAVYYNLKTWAKTLIKSKVHVNAQCSDNQTALHWAATLGRRRLTEYLMRKGANPNLSDATGDTPIHKCLSGPALSNLDIVKFLVQGGARLDLKGAKGLTPLSTAIRYGPTSVAKLLIKNQGDLNAEIIMPGWTSLRELLYHGHDMVDGFRKSPKATRRSSADGWRPLRRAIDDHVHHLMQFILNRGVDLNRPTTQNWLPLAYAVSTGQAKMVQRLLDRTPNPADVNLRDPLSGMSLLCLALQYKKNHIARQLIKSGSDLNGTNNAGQTPLIQAVKSADRDLVWLLFKKGAQPNTLDNEGKSALHHAIEGGNKDIVWLLVTKRGGVGVQTGVIQSCFDLALEKSEFSIAWLLHEHGANINATDKSEKTALHSACIRGSLPQIRFLLDMGANINSRDAESSTPLHDSVVSGREEVVGLLASRAPHPKGLDEQDGKSNTALILATIKKNRAMVDSLLHHGASCDVQDQGGLTALHRAANQGFNDGLRALVAKAGNVNLADKKGYTALHHAVNSEEADADTVDILCTGKIDLDILQEDGYSPRGLAVALGKDAFARQLLGYERRASATHRTGNVGSRERRRAA</sequence>
<proteinExistence type="predicted"/>